<evidence type="ECO:0000313" key="3">
    <source>
        <dbReference type="Proteomes" id="UP000012174"/>
    </source>
</evidence>
<dbReference type="HOGENOM" id="CLU_2512643_0_0_1"/>
<name>M7SRF2_EUTLA</name>
<feature type="chain" id="PRO_5004085023" evidence="1">
    <location>
        <begin position="18"/>
        <end position="85"/>
    </location>
</feature>
<dbReference type="Proteomes" id="UP000012174">
    <property type="component" value="Unassembled WGS sequence"/>
</dbReference>
<feature type="signal peptide" evidence="1">
    <location>
        <begin position="1"/>
        <end position="17"/>
    </location>
</feature>
<organism evidence="2 3">
    <name type="scientific">Eutypa lata (strain UCR-EL1)</name>
    <name type="common">Grapevine dieback disease fungus</name>
    <name type="synonym">Eutypa armeniacae</name>
    <dbReference type="NCBI Taxonomy" id="1287681"/>
    <lineage>
        <taxon>Eukaryota</taxon>
        <taxon>Fungi</taxon>
        <taxon>Dikarya</taxon>
        <taxon>Ascomycota</taxon>
        <taxon>Pezizomycotina</taxon>
        <taxon>Sordariomycetes</taxon>
        <taxon>Xylariomycetidae</taxon>
        <taxon>Xylariales</taxon>
        <taxon>Diatrypaceae</taxon>
        <taxon>Eutypa</taxon>
    </lineage>
</organism>
<keyword evidence="1" id="KW-0732">Signal</keyword>
<accession>M7SRF2</accession>
<protein>
    <submittedName>
        <fullName evidence="2">Uncharacterized protein</fullName>
    </submittedName>
</protein>
<reference evidence="3" key="1">
    <citation type="journal article" date="2013" name="Genome Announc.">
        <title>Draft genome sequence of the grapevine dieback fungus Eutypa lata UCR-EL1.</title>
        <authorList>
            <person name="Blanco-Ulate B."/>
            <person name="Rolshausen P.E."/>
            <person name="Cantu D."/>
        </authorList>
    </citation>
    <scope>NUCLEOTIDE SEQUENCE [LARGE SCALE GENOMIC DNA]</scope>
    <source>
        <strain evidence="3">UCR-EL1</strain>
    </source>
</reference>
<dbReference type="AlphaFoldDB" id="M7SRF2"/>
<dbReference type="EMBL" id="KB706138">
    <property type="protein sequence ID" value="EMR69054.1"/>
    <property type="molecule type" value="Genomic_DNA"/>
</dbReference>
<evidence type="ECO:0000256" key="1">
    <source>
        <dbReference type="SAM" id="SignalP"/>
    </source>
</evidence>
<dbReference type="KEGG" id="ela:UCREL1_3934"/>
<evidence type="ECO:0000313" key="2">
    <source>
        <dbReference type="EMBL" id="EMR69054.1"/>
    </source>
</evidence>
<sequence length="85" mass="9554">MNIVIVHLLLLTIGVKTTKFFDEVAVFIDKIGSIHFIRLTVWNEQRQLPSIEMLSTPAADEHGLTAIRKAIGHVYVNIVVSLFNP</sequence>
<gene>
    <name evidence="2" type="ORF">UCREL1_3934</name>
</gene>
<keyword evidence="3" id="KW-1185">Reference proteome</keyword>
<proteinExistence type="predicted"/>